<dbReference type="InterPro" id="IPR016181">
    <property type="entry name" value="Acyl_CoA_acyltransferase"/>
</dbReference>
<evidence type="ECO:0000259" key="1">
    <source>
        <dbReference type="PROSITE" id="PS51186"/>
    </source>
</evidence>
<dbReference type="KEGG" id="ptn:PTRA_a2096"/>
<dbReference type="EMBL" id="CP011034">
    <property type="protein sequence ID" value="ALS33218.1"/>
    <property type="molecule type" value="Genomic_DNA"/>
</dbReference>
<dbReference type="AlphaFoldDB" id="A0A0U2X361"/>
<dbReference type="SUPFAM" id="SSF55729">
    <property type="entry name" value="Acyl-CoA N-acyltransferases (Nat)"/>
    <property type="match status" value="1"/>
</dbReference>
<proteinExistence type="predicted"/>
<name>A0A0U2X361_9GAMM</name>
<evidence type="ECO:0000313" key="3">
    <source>
        <dbReference type="Proteomes" id="UP000065261"/>
    </source>
</evidence>
<dbReference type="RefSeq" id="WP_058373520.1">
    <property type="nucleotide sequence ID" value="NZ_CP011034.1"/>
</dbReference>
<dbReference type="PROSITE" id="PS51186">
    <property type="entry name" value="GNAT"/>
    <property type="match status" value="1"/>
</dbReference>
<dbReference type="PATRIC" id="fig|1315283.4.peg.1810"/>
<dbReference type="Proteomes" id="UP000065261">
    <property type="component" value="Chromosome I"/>
</dbReference>
<dbReference type="CDD" id="cd04301">
    <property type="entry name" value="NAT_SF"/>
    <property type="match status" value="1"/>
</dbReference>
<reference evidence="2 3" key="1">
    <citation type="submission" date="2015-03" db="EMBL/GenBank/DDBJ databases">
        <authorList>
            <person name="Murphy D."/>
        </authorList>
    </citation>
    <scope>NUCLEOTIDE SEQUENCE [LARGE SCALE GENOMIC DNA]</scope>
    <source>
        <strain evidence="2 3">KMM 520</strain>
    </source>
</reference>
<dbReference type="Gene3D" id="3.40.630.30">
    <property type="match status" value="1"/>
</dbReference>
<dbReference type="InterPro" id="IPR000182">
    <property type="entry name" value="GNAT_dom"/>
</dbReference>
<dbReference type="GO" id="GO:0016747">
    <property type="term" value="F:acyltransferase activity, transferring groups other than amino-acyl groups"/>
    <property type="evidence" value="ECO:0007669"/>
    <property type="project" value="InterPro"/>
</dbReference>
<sequence>MDYRVEQVDWHSQKALLQQIRERVFVYELHIPKHIEFDNLDPLAQHILVTSITNDTQSPVATGRLCSDGLIGRIAVLPAHRNRNVYKSLLNFIVALAAEQNIEVLSTNCILEEVELFKQNGFSQQGNVFMEAGIAKLRMQCPVTSFETRPFTLTH</sequence>
<gene>
    <name evidence="2" type="ORF">PTRA_a2096</name>
</gene>
<dbReference type="Pfam" id="PF13673">
    <property type="entry name" value="Acetyltransf_10"/>
    <property type="match status" value="1"/>
</dbReference>
<dbReference type="OrthoDB" id="9796171at2"/>
<evidence type="ECO:0000313" key="2">
    <source>
        <dbReference type="EMBL" id="ALS33218.1"/>
    </source>
</evidence>
<accession>A0A0U2X361</accession>
<feature type="domain" description="N-acetyltransferase" evidence="1">
    <location>
        <begin position="1"/>
        <end position="144"/>
    </location>
</feature>
<organism evidence="2">
    <name type="scientific">Pseudoalteromonas translucida KMM 520</name>
    <dbReference type="NCBI Taxonomy" id="1315283"/>
    <lineage>
        <taxon>Bacteria</taxon>
        <taxon>Pseudomonadati</taxon>
        <taxon>Pseudomonadota</taxon>
        <taxon>Gammaproteobacteria</taxon>
        <taxon>Alteromonadales</taxon>
        <taxon>Pseudoalteromonadaceae</taxon>
        <taxon>Pseudoalteromonas</taxon>
    </lineage>
</organism>
<protein>
    <recommendedName>
        <fullName evidence="1">N-acetyltransferase domain-containing protein</fullName>
    </recommendedName>
</protein>